<name>A0ABS2W400_9GAMM</name>
<dbReference type="InterPro" id="IPR001387">
    <property type="entry name" value="Cro/C1-type_HTH"/>
</dbReference>
<dbReference type="PANTHER" id="PTHR36924">
    <property type="entry name" value="ANTITOXIN HIGA-1"/>
    <property type="match status" value="1"/>
</dbReference>
<dbReference type="Gene3D" id="1.10.260.40">
    <property type="entry name" value="lambda repressor-like DNA-binding domains"/>
    <property type="match status" value="1"/>
</dbReference>
<accession>A0ABS2W400</accession>
<evidence type="ECO:0000313" key="3">
    <source>
        <dbReference type="Proteomes" id="UP000760472"/>
    </source>
</evidence>
<dbReference type="CDD" id="cd00093">
    <property type="entry name" value="HTH_XRE"/>
    <property type="match status" value="1"/>
</dbReference>
<proteinExistence type="predicted"/>
<gene>
    <name evidence="2" type="ORF">JW498_03625</name>
</gene>
<comment type="caution">
    <text evidence="2">The sequence shown here is derived from an EMBL/GenBank/DDBJ whole genome shotgun (WGS) entry which is preliminary data.</text>
</comment>
<dbReference type="InterPro" id="IPR013430">
    <property type="entry name" value="Toxin_antidote_HigA"/>
</dbReference>
<evidence type="ECO:0000313" key="2">
    <source>
        <dbReference type="EMBL" id="MBN0986450.1"/>
    </source>
</evidence>
<dbReference type="EMBL" id="JAFFZP010000004">
    <property type="protein sequence ID" value="MBN0986450.1"/>
    <property type="molecule type" value="Genomic_DNA"/>
</dbReference>
<dbReference type="RefSeq" id="WP_205212942.1">
    <property type="nucleotide sequence ID" value="NZ_JAFFZP010000004.1"/>
</dbReference>
<organism evidence="2 3">
    <name type="scientific">Amphritea pacifica</name>
    <dbReference type="NCBI Taxonomy" id="2811233"/>
    <lineage>
        <taxon>Bacteria</taxon>
        <taxon>Pseudomonadati</taxon>
        <taxon>Pseudomonadota</taxon>
        <taxon>Gammaproteobacteria</taxon>
        <taxon>Oceanospirillales</taxon>
        <taxon>Oceanospirillaceae</taxon>
        <taxon>Amphritea</taxon>
    </lineage>
</organism>
<keyword evidence="3" id="KW-1185">Reference proteome</keyword>
<protein>
    <submittedName>
        <fullName evidence="2">HigA family addiction module antidote protein</fullName>
    </submittedName>
</protein>
<keyword evidence="1" id="KW-0238">DNA-binding</keyword>
<dbReference type="InterPro" id="IPR010982">
    <property type="entry name" value="Lambda_DNA-bd_dom_sf"/>
</dbReference>
<sequence length="101" mass="11279">MSRVRNRQPTHPGQVFLNNVLVPLKTNISDAARKLGVSRKHLSLFINGHIPCSRDMATRLGKATDTSMESWLNMQTALDVWESEQEGVDAEKYAGIEKLTA</sequence>
<evidence type="ECO:0000256" key="1">
    <source>
        <dbReference type="ARBA" id="ARBA00023125"/>
    </source>
</evidence>
<dbReference type="PANTHER" id="PTHR36924:SF1">
    <property type="entry name" value="ANTITOXIN HIGA-1"/>
    <property type="match status" value="1"/>
</dbReference>
<dbReference type="Proteomes" id="UP000760472">
    <property type="component" value="Unassembled WGS sequence"/>
</dbReference>
<dbReference type="SUPFAM" id="SSF47413">
    <property type="entry name" value="lambda repressor-like DNA-binding domains"/>
    <property type="match status" value="1"/>
</dbReference>
<reference evidence="2 3" key="1">
    <citation type="submission" date="2021-02" db="EMBL/GenBank/DDBJ databases">
        <title>A novel species of genus Amphritea isolated from a fishpond in China.</title>
        <authorList>
            <person name="Lu H."/>
        </authorList>
    </citation>
    <scope>NUCLEOTIDE SEQUENCE [LARGE SCALE GENOMIC DNA]</scope>
    <source>
        <strain evidence="2 3">RP18W</strain>
    </source>
</reference>
<dbReference type="NCBIfam" id="TIGR02607">
    <property type="entry name" value="antidote_HigA"/>
    <property type="match status" value="1"/>
</dbReference>